<dbReference type="InterPro" id="IPR050903">
    <property type="entry name" value="Bact_Chemotaxis_MeTrfase"/>
</dbReference>
<dbReference type="PANTHER" id="PTHR24422">
    <property type="entry name" value="CHEMOTAXIS PROTEIN METHYLTRANSFERASE"/>
    <property type="match status" value="1"/>
</dbReference>
<sequence length="326" mass="37614">MPGSRGFRLHYEAIEYRPAALADAGVADEIEVGELEMDAPFKYPSINAFPSMEKMAHDELQQIEINLLLEGLYQMYGYDFRGYVRASLRRRILNRVSAEGLSTITSLLEKVLHEQGALDRLLNDLSIRLTEMFRDPSFFVAFRKEVVPMLRKLPEIRIWHAGCATGEEVYSMAILMMEEGLADKTKIYGTDMNEKAIEAAQKGAFPLKQMQQYTKNYLEAGGTKAFSEYYTTDHRYAYFRPFINEHLMFAQHNLVTDGSINEFHVILCRNVLIYFDQDLQHRVHRLIYSSLADGGFLGLGSKESIHFVQDRLAYTDFVPQEKIYRK</sequence>
<accession>A0ABQ0TP36</accession>
<dbReference type="Pfam" id="PF01739">
    <property type="entry name" value="CheR"/>
    <property type="match status" value="1"/>
</dbReference>
<dbReference type="EMBL" id="BJON01000013">
    <property type="protein sequence ID" value="GED69705.1"/>
    <property type="molecule type" value="Genomic_DNA"/>
</dbReference>
<dbReference type="InterPro" id="IPR029063">
    <property type="entry name" value="SAM-dependent_MTases_sf"/>
</dbReference>
<comment type="caution">
    <text evidence="2">The sequence shown here is derived from an EMBL/GenBank/DDBJ whole genome shotgun (WGS) entry which is preliminary data.</text>
</comment>
<dbReference type="PANTHER" id="PTHR24422:SF8">
    <property type="entry name" value="CHEMOTAXIS PROTEIN"/>
    <property type="match status" value="1"/>
</dbReference>
<proteinExistence type="predicted"/>
<feature type="domain" description="CheR-type methyltransferase" evidence="1">
    <location>
        <begin position="53"/>
        <end position="326"/>
    </location>
</feature>
<protein>
    <submittedName>
        <fullName evidence="2">Chemotaxis protein R</fullName>
    </submittedName>
</protein>
<dbReference type="SUPFAM" id="SSF53335">
    <property type="entry name" value="S-adenosyl-L-methionine-dependent methyltransferases"/>
    <property type="match status" value="1"/>
</dbReference>
<dbReference type="PRINTS" id="PR00996">
    <property type="entry name" value="CHERMTFRASE"/>
</dbReference>
<evidence type="ECO:0000313" key="3">
    <source>
        <dbReference type="Proteomes" id="UP000319578"/>
    </source>
</evidence>
<name>A0ABQ0TP36_9BACL</name>
<dbReference type="Pfam" id="PF03705">
    <property type="entry name" value="CheR_N"/>
    <property type="match status" value="1"/>
</dbReference>
<evidence type="ECO:0000259" key="1">
    <source>
        <dbReference type="PROSITE" id="PS50123"/>
    </source>
</evidence>
<dbReference type="InterPro" id="IPR022642">
    <property type="entry name" value="CheR_C"/>
</dbReference>
<gene>
    <name evidence="2" type="ORF">BRE01_34070</name>
</gene>
<dbReference type="InterPro" id="IPR022641">
    <property type="entry name" value="CheR_N"/>
</dbReference>
<dbReference type="PROSITE" id="PS50123">
    <property type="entry name" value="CHER"/>
    <property type="match status" value="1"/>
</dbReference>
<dbReference type="SUPFAM" id="SSF47757">
    <property type="entry name" value="Chemotaxis receptor methyltransferase CheR, N-terminal domain"/>
    <property type="match status" value="1"/>
</dbReference>
<keyword evidence="3" id="KW-1185">Reference proteome</keyword>
<dbReference type="Proteomes" id="UP000319578">
    <property type="component" value="Unassembled WGS sequence"/>
</dbReference>
<dbReference type="InterPro" id="IPR000780">
    <property type="entry name" value="CheR_MeTrfase"/>
</dbReference>
<reference evidence="2 3" key="1">
    <citation type="submission" date="2019-06" db="EMBL/GenBank/DDBJ databases">
        <title>Whole genome shotgun sequence of Brevibacillus reuszeri NBRC 15719.</title>
        <authorList>
            <person name="Hosoyama A."/>
            <person name="Uohara A."/>
            <person name="Ohji S."/>
            <person name="Ichikawa N."/>
        </authorList>
    </citation>
    <scope>NUCLEOTIDE SEQUENCE [LARGE SCALE GENOMIC DNA]</scope>
    <source>
        <strain evidence="2 3">NBRC 15719</strain>
    </source>
</reference>
<organism evidence="2 3">
    <name type="scientific">Brevibacillus reuszeri</name>
    <dbReference type="NCBI Taxonomy" id="54915"/>
    <lineage>
        <taxon>Bacteria</taxon>
        <taxon>Bacillati</taxon>
        <taxon>Bacillota</taxon>
        <taxon>Bacilli</taxon>
        <taxon>Bacillales</taxon>
        <taxon>Paenibacillaceae</taxon>
        <taxon>Brevibacillus</taxon>
    </lineage>
</organism>
<dbReference type="SMART" id="SM00138">
    <property type="entry name" value="MeTrc"/>
    <property type="match status" value="1"/>
</dbReference>
<dbReference type="Gene3D" id="3.40.50.150">
    <property type="entry name" value="Vaccinia Virus protein VP39"/>
    <property type="match status" value="1"/>
</dbReference>
<evidence type="ECO:0000313" key="2">
    <source>
        <dbReference type="EMBL" id="GED69705.1"/>
    </source>
</evidence>